<dbReference type="Pfam" id="PF04893">
    <property type="entry name" value="Yip1"/>
    <property type="match status" value="1"/>
</dbReference>
<keyword evidence="2 5" id="KW-0812">Transmembrane</keyword>
<dbReference type="STRING" id="34004.SAMN04488021_12535"/>
<keyword evidence="8" id="KW-1185">Reference proteome</keyword>
<dbReference type="Proteomes" id="UP000183635">
    <property type="component" value="Unassembled WGS sequence"/>
</dbReference>
<name>A0A1I3BX54_9RHOB</name>
<keyword evidence="3 5" id="KW-1133">Transmembrane helix</keyword>
<dbReference type="OrthoDB" id="7688451at2"/>
<feature type="transmembrane region" description="Helical" evidence="5">
    <location>
        <begin position="165"/>
        <end position="190"/>
    </location>
</feature>
<reference evidence="7 8" key="1">
    <citation type="submission" date="2016-10" db="EMBL/GenBank/DDBJ databases">
        <authorList>
            <person name="de Groot N.N."/>
        </authorList>
    </citation>
    <scope>NUCLEOTIDE SEQUENCE [LARGE SCALE GENOMIC DNA]</scope>
    <source>
        <strain evidence="7 8">DSM 8537</strain>
    </source>
</reference>
<comment type="subcellular location">
    <subcellularLocation>
        <location evidence="1">Membrane</location>
        <topology evidence="1">Multi-pass membrane protein</topology>
    </subcellularLocation>
</comment>
<dbReference type="AlphaFoldDB" id="A0A1I3BX54"/>
<evidence type="ECO:0000259" key="6">
    <source>
        <dbReference type="Pfam" id="PF04893"/>
    </source>
</evidence>
<accession>A0A1I3BX54</accession>
<feature type="transmembrane region" description="Helical" evidence="5">
    <location>
        <begin position="68"/>
        <end position="90"/>
    </location>
</feature>
<evidence type="ECO:0000313" key="7">
    <source>
        <dbReference type="EMBL" id="SFH66636.1"/>
    </source>
</evidence>
<evidence type="ECO:0000256" key="1">
    <source>
        <dbReference type="ARBA" id="ARBA00004141"/>
    </source>
</evidence>
<dbReference type="EMBL" id="FOPU01000025">
    <property type="protein sequence ID" value="SFH66636.1"/>
    <property type="molecule type" value="Genomic_DNA"/>
</dbReference>
<evidence type="ECO:0000256" key="5">
    <source>
        <dbReference type="SAM" id="Phobius"/>
    </source>
</evidence>
<evidence type="ECO:0000256" key="2">
    <source>
        <dbReference type="ARBA" id="ARBA00022692"/>
    </source>
</evidence>
<dbReference type="InterPro" id="IPR006977">
    <property type="entry name" value="Yip1_dom"/>
</dbReference>
<evidence type="ECO:0000256" key="3">
    <source>
        <dbReference type="ARBA" id="ARBA00022989"/>
    </source>
</evidence>
<sequence length="195" mass="20259">MTSGDLGDLVVLTIREPAAALRVLRGLDLPMSARWMALLLAVTLSTLLAMLSLALFPIEVESPVSAVLSSPAVLAGVQFAAMAVSALMMAQVGRWFGGQGDFADALLIVAWVELLLVGLQAVQVLMMLLFPATAAMLSVLAFGLFLYLAVAMTKALHGFSSTGKVVLGFVGSLFVLGFVLSLLAAALGIVPEVTP</sequence>
<dbReference type="RefSeq" id="WP_074968956.1">
    <property type="nucleotide sequence ID" value="NZ_CBCRYP010000003.1"/>
</dbReference>
<feature type="transmembrane region" description="Helical" evidence="5">
    <location>
        <begin position="128"/>
        <end position="153"/>
    </location>
</feature>
<feature type="transmembrane region" description="Helical" evidence="5">
    <location>
        <begin position="35"/>
        <end position="56"/>
    </location>
</feature>
<feature type="transmembrane region" description="Helical" evidence="5">
    <location>
        <begin position="102"/>
        <end position="122"/>
    </location>
</feature>
<proteinExistence type="predicted"/>
<feature type="domain" description="Yip1" evidence="6">
    <location>
        <begin position="14"/>
        <end position="182"/>
    </location>
</feature>
<evidence type="ECO:0000313" key="8">
    <source>
        <dbReference type="Proteomes" id="UP000183635"/>
    </source>
</evidence>
<protein>
    <submittedName>
        <fullName evidence="7">Yip1 domain-containing protein</fullName>
    </submittedName>
</protein>
<dbReference type="GO" id="GO:0016020">
    <property type="term" value="C:membrane"/>
    <property type="evidence" value="ECO:0007669"/>
    <property type="project" value="UniProtKB-SubCell"/>
</dbReference>
<keyword evidence="4 5" id="KW-0472">Membrane</keyword>
<evidence type="ECO:0000256" key="4">
    <source>
        <dbReference type="ARBA" id="ARBA00023136"/>
    </source>
</evidence>
<gene>
    <name evidence="7" type="ORF">SAMN04488021_12535</name>
</gene>
<organism evidence="7 8">
    <name type="scientific">Paracoccus aminovorans</name>
    <dbReference type="NCBI Taxonomy" id="34004"/>
    <lineage>
        <taxon>Bacteria</taxon>
        <taxon>Pseudomonadati</taxon>
        <taxon>Pseudomonadota</taxon>
        <taxon>Alphaproteobacteria</taxon>
        <taxon>Rhodobacterales</taxon>
        <taxon>Paracoccaceae</taxon>
        <taxon>Paracoccus</taxon>
    </lineage>
</organism>